<dbReference type="AlphaFoldDB" id="A0AAD4W0I5"/>
<dbReference type="Proteomes" id="UP001054821">
    <property type="component" value="Chromosome 4"/>
</dbReference>
<feature type="compositionally biased region" description="Polar residues" evidence="1">
    <location>
        <begin position="39"/>
        <end position="62"/>
    </location>
</feature>
<feature type="region of interest" description="Disordered" evidence="1">
    <location>
        <begin position="39"/>
        <end position="103"/>
    </location>
</feature>
<protein>
    <submittedName>
        <fullName evidence="2">Uncharacterized protein</fullName>
    </submittedName>
</protein>
<name>A0AAD4W0I5_PRUDU</name>
<gene>
    <name evidence="2" type="ORF">L3X38_023387</name>
</gene>
<proteinExistence type="predicted"/>
<comment type="caution">
    <text evidence="2">The sequence shown here is derived from an EMBL/GenBank/DDBJ whole genome shotgun (WGS) entry which is preliminary data.</text>
</comment>
<organism evidence="2 3">
    <name type="scientific">Prunus dulcis</name>
    <name type="common">Almond</name>
    <name type="synonym">Amygdalus dulcis</name>
    <dbReference type="NCBI Taxonomy" id="3755"/>
    <lineage>
        <taxon>Eukaryota</taxon>
        <taxon>Viridiplantae</taxon>
        <taxon>Streptophyta</taxon>
        <taxon>Embryophyta</taxon>
        <taxon>Tracheophyta</taxon>
        <taxon>Spermatophyta</taxon>
        <taxon>Magnoliopsida</taxon>
        <taxon>eudicotyledons</taxon>
        <taxon>Gunneridae</taxon>
        <taxon>Pentapetalae</taxon>
        <taxon>rosids</taxon>
        <taxon>fabids</taxon>
        <taxon>Rosales</taxon>
        <taxon>Rosaceae</taxon>
        <taxon>Amygdaloideae</taxon>
        <taxon>Amygdaleae</taxon>
        <taxon>Prunus</taxon>
    </lineage>
</organism>
<evidence type="ECO:0000256" key="1">
    <source>
        <dbReference type="SAM" id="MobiDB-lite"/>
    </source>
</evidence>
<evidence type="ECO:0000313" key="2">
    <source>
        <dbReference type="EMBL" id="KAI5333257.1"/>
    </source>
</evidence>
<evidence type="ECO:0000313" key="3">
    <source>
        <dbReference type="Proteomes" id="UP001054821"/>
    </source>
</evidence>
<keyword evidence="3" id="KW-1185">Reference proteome</keyword>
<reference evidence="2 3" key="1">
    <citation type="journal article" date="2022" name="G3 (Bethesda)">
        <title>Whole-genome sequence and methylome profiling of the almond [Prunus dulcis (Mill.) D.A. Webb] cultivar 'Nonpareil'.</title>
        <authorList>
            <person name="D'Amico-Willman K.M."/>
            <person name="Ouma W.Z."/>
            <person name="Meulia T."/>
            <person name="Sideli G.M."/>
            <person name="Gradziel T.M."/>
            <person name="Fresnedo-Ramirez J."/>
        </authorList>
    </citation>
    <scope>NUCLEOTIDE SEQUENCE [LARGE SCALE GENOMIC DNA]</scope>
    <source>
        <strain evidence="2">Clone GOH B32 T37-40</strain>
    </source>
</reference>
<accession>A0AAD4W0I5</accession>
<dbReference type="EMBL" id="JAJFAZ020000004">
    <property type="protein sequence ID" value="KAI5333257.1"/>
    <property type="molecule type" value="Genomic_DNA"/>
</dbReference>
<sequence>MINSMASRYSIKHQGERAINKDLSTLYSFSFVQALPNQPNQGTFGSSTVQGAAQVGNGTTKMPNKPSSSPPLPSSSQPLFYTGATSSSSSSSQPPNIADIKRFKSPAKKLRPWMF</sequence>